<sequence>MPTQSTSSSLSHKTSLPRKTPPPRSAKPNSSKGRNQKIRAIEALTVFGVNVTLASMAIVAVARLVPYNISQQQKLQTLQQEVIQANHRVQRLESDHQRFADPQARLEIAQEENNLIGANQRRVIWIPTQGQPPASSKP</sequence>
<name>B8HWB9_CYAP4</name>
<dbReference type="AlphaFoldDB" id="B8HWB9"/>
<evidence type="ECO:0000256" key="2">
    <source>
        <dbReference type="SAM" id="MobiDB-lite"/>
    </source>
</evidence>
<dbReference type="STRING" id="395961.Cyan7425_2340"/>
<gene>
    <name evidence="4" type="ordered locus">Cyan7425_2340</name>
</gene>
<keyword evidence="3" id="KW-1133">Transmembrane helix</keyword>
<dbReference type="eggNOG" id="ENOG5032YHN">
    <property type="taxonomic scope" value="Bacteria"/>
</dbReference>
<evidence type="ECO:0000256" key="3">
    <source>
        <dbReference type="SAM" id="Phobius"/>
    </source>
</evidence>
<keyword evidence="1" id="KW-0175">Coiled coil</keyword>
<evidence type="ECO:0008006" key="5">
    <source>
        <dbReference type="Google" id="ProtNLM"/>
    </source>
</evidence>
<accession>B8HWB9</accession>
<dbReference type="KEGG" id="cyn:Cyan7425_2340"/>
<evidence type="ECO:0000256" key="1">
    <source>
        <dbReference type="SAM" id="Coils"/>
    </source>
</evidence>
<dbReference type="OrthoDB" id="561656at2"/>
<reference evidence="4" key="1">
    <citation type="submission" date="2009-01" db="EMBL/GenBank/DDBJ databases">
        <title>Complete sequence of chromosome Cyanothece sp. PCC 7425.</title>
        <authorList>
            <consortium name="US DOE Joint Genome Institute"/>
            <person name="Lucas S."/>
            <person name="Copeland A."/>
            <person name="Lapidus A."/>
            <person name="Glavina del Rio T."/>
            <person name="Dalin E."/>
            <person name="Tice H."/>
            <person name="Bruce D."/>
            <person name="Goodwin L."/>
            <person name="Pitluck S."/>
            <person name="Sims D."/>
            <person name="Meineke L."/>
            <person name="Brettin T."/>
            <person name="Detter J.C."/>
            <person name="Han C."/>
            <person name="Larimer F."/>
            <person name="Land M."/>
            <person name="Hauser L."/>
            <person name="Kyrpides N."/>
            <person name="Ovchinnikova G."/>
            <person name="Liberton M."/>
            <person name="Stoeckel J."/>
            <person name="Banerjee A."/>
            <person name="Singh A."/>
            <person name="Page L."/>
            <person name="Sato H."/>
            <person name="Zhao L."/>
            <person name="Sherman L."/>
            <person name="Pakrasi H."/>
            <person name="Richardson P."/>
        </authorList>
    </citation>
    <scope>NUCLEOTIDE SEQUENCE</scope>
    <source>
        <strain evidence="4">PCC 7425</strain>
    </source>
</reference>
<feature type="coiled-coil region" evidence="1">
    <location>
        <begin position="68"/>
        <end position="95"/>
    </location>
</feature>
<feature type="region of interest" description="Disordered" evidence="2">
    <location>
        <begin position="1"/>
        <end position="36"/>
    </location>
</feature>
<protein>
    <recommendedName>
        <fullName evidence="5">Septum formation initiator</fullName>
    </recommendedName>
</protein>
<dbReference type="HOGENOM" id="CLU_1851829_0_0_3"/>
<feature type="compositionally biased region" description="Low complexity" evidence="2">
    <location>
        <begin position="1"/>
        <end position="14"/>
    </location>
</feature>
<dbReference type="EMBL" id="CP001344">
    <property type="protein sequence ID" value="ACL44698.1"/>
    <property type="molecule type" value="Genomic_DNA"/>
</dbReference>
<proteinExistence type="predicted"/>
<feature type="transmembrane region" description="Helical" evidence="3">
    <location>
        <begin position="40"/>
        <end position="65"/>
    </location>
</feature>
<keyword evidence="3" id="KW-0472">Membrane</keyword>
<evidence type="ECO:0000313" key="4">
    <source>
        <dbReference type="EMBL" id="ACL44698.1"/>
    </source>
</evidence>
<keyword evidence="3" id="KW-0812">Transmembrane</keyword>
<organism evidence="4">
    <name type="scientific">Cyanothece sp. (strain PCC 7425 / ATCC 29141)</name>
    <dbReference type="NCBI Taxonomy" id="395961"/>
    <lineage>
        <taxon>Bacteria</taxon>
        <taxon>Bacillati</taxon>
        <taxon>Cyanobacteriota</taxon>
        <taxon>Cyanophyceae</taxon>
        <taxon>Gomontiellales</taxon>
        <taxon>Cyanothecaceae</taxon>
        <taxon>Cyanothece</taxon>
    </lineage>
</organism>